<sequence>MIGKINKCLTKIGILLSIILVLSNCSKDDDIVNLNPNAGQSFLDVESEGYVVTLNAEEPVEGQEGIWRVYSGEHYYFENINNPKSAFYGVPGEIYRLGWEVRQGKEYKAETITVSFKPLNASIVSNVADTLFNNVSIELEAEAAQFGAEGRWEIISGDGGRIEHADNHIAQFIGKEATDYELNWILSFDSPVDSSFKVQDHKSVSFHTDILRADAGENNLDIITAKEADIKYTNLNAVLPAGGIGAWTLLGATDGEVLAANDASSVFKGSADQIYQLLWTVQVDNYISTDTVEIRFRDLWGMWTDPRDDQNYRFVVLNGLEWMADNYNYDSKPYSEGVHPYTEYIRSWYYGQTARAQIKDGVPVEGKEDRKHYGRLYNYYAALFDTPPDGWRLPSFDEFEALMIYLTSEGMSTDDLVLGGKTGLDLIYGGSMAYSNDRPEQKDYFAEQGIAAYYMVSDYKAEEFKSFGAHVSSNYGGIHEIPMSAFFTGISVRYVREVSE</sequence>
<evidence type="ECO:0000313" key="3">
    <source>
        <dbReference type="Proteomes" id="UP000605676"/>
    </source>
</evidence>
<dbReference type="EMBL" id="JAENRR010000006">
    <property type="protein sequence ID" value="MBK3516474.1"/>
    <property type="molecule type" value="Genomic_DNA"/>
</dbReference>
<feature type="domain" description="Fibrobacter succinogenes major paralogous" evidence="1">
    <location>
        <begin position="317"/>
        <end position="453"/>
    </location>
</feature>
<accession>A0ABS1HFN3</accession>
<dbReference type="Pfam" id="PF09603">
    <property type="entry name" value="Fib_succ_major"/>
    <property type="match status" value="1"/>
</dbReference>
<dbReference type="Proteomes" id="UP000605676">
    <property type="component" value="Unassembled WGS sequence"/>
</dbReference>
<gene>
    <name evidence="2" type="ORF">JIV24_03910</name>
</gene>
<name>A0ABS1HFN3_9BACT</name>
<organism evidence="2 3">
    <name type="scientific">Carboxylicivirga marina</name>
    <dbReference type="NCBI Taxonomy" id="2800988"/>
    <lineage>
        <taxon>Bacteria</taxon>
        <taxon>Pseudomonadati</taxon>
        <taxon>Bacteroidota</taxon>
        <taxon>Bacteroidia</taxon>
        <taxon>Marinilabiliales</taxon>
        <taxon>Marinilabiliaceae</taxon>
        <taxon>Carboxylicivirga</taxon>
    </lineage>
</organism>
<proteinExistence type="predicted"/>
<dbReference type="RefSeq" id="WP_200463703.1">
    <property type="nucleotide sequence ID" value="NZ_JAENRR010000006.1"/>
</dbReference>
<reference evidence="2 3" key="1">
    <citation type="submission" date="2021-01" db="EMBL/GenBank/DDBJ databases">
        <title>Carboxyliciviraga sp.nov., isolated from coastal sediments.</title>
        <authorList>
            <person name="Lu D."/>
            <person name="Zhang T."/>
        </authorList>
    </citation>
    <scope>NUCLEOTIDE SEQUENCE [LARGE SCALE GENOMIC DNA]</scope>
    <source>
        <strain evidence="2 3">N1Y132</strain>
    </source>
</reference>
<protein>
    <recommendedName>
        <fullName evidence="1">Fibrobacter succinogenes major paralogous domain-containing protein</fullName>
    </recommendedName>
</protein>
<dbReference type="NCBIfam" id="TIGR02145">
    <property type="entry name" value="Fib_succ_major"/>
    <property type="match status" value="1"/>
</dbReference>
<comment type="caution">
    <text evidence="2">The sequence shown here is derived from an EMBL/GenBank/DDBJ whole genome shotgun (WGS) entry which is preliminary data.</text>
</comment>
<evidence type="ECO:0000259" key="1">
    <source>
        <dbReference type="Pfam" id="PF09603"/>
    </source>
</evidence>
<keyword evidence="3" id="KW-1185">Reference proteome</keyword>
<evidence type="ECO:0000313" key="2">
    <source>
        <dbReference type="EMBL" id="MBK3516474.1"/>
    </source>
</evidence>
<dbReference type="InterPro" id="IPR011871">
    <property type="entry name" value="Fib_succ_major"/>
</dbReference>